<dbReference type="BioCyc" id="AURANTIMONAS:SI859A1_00767-MONOMER"/>
<evidence type="ECO:0000259" key="2">
    <source>
        <dbReference type="Pfam" id="PF03372"/>
    </source>
</evidence>
<proteinExistence type="predicted"/>
<dbReference type="HOGENOM" id="CLU_052333_0_0_5"/>
<keyword evidence="1" id="KW-1133">Transmembrane helix</keyword>
<evidence type="ECO:0000313" key="4">
    <source>
        <dbReference type="Proteomes" id="UP000000321"/>
    </source>
</evidence>
<dbReference type="GO" id="GO:0003824">
    <property type="term" value="F:catalytic activity"/>
    <property type="evidence" value="ECO:0007669"/>
    <property type="project" value="InterPro"/>
</dbReference>
<dbReference type="EMBL" id="AAPJ01000002">
    <property type="protein sequence ID" value="EAS50647.1"/>
    <property type="molecule type" value="Genomic_DNA"/>
</dbReference>
<feature type="transmembrane region" description="Helical" evidence="1">
    <location>
        <begin position="16"/>
        <end position="37"/>
    </location>
</feature>
<dbReference type="InterPro" id="IPR036691">
    <property type="entry name" value="Endo/exonu/phosph_ase_sf"/>
</dbReference>
<feature type="transmembrane region" description="Helical" evidence="1">
    <location>
        <begin position="75"/>
        <end position="92"/>
    </location>
</feature>
<dbReference type="AlphaFoldDB" id="Q1YK76"/>
<feature type="transmembrane region" description="Helical" evidence="1">
    <location>
        <begin position="49"/>
        <end position="68"/>
    </location>
</feature>
<reference evidence="3 4" key="1">
    <citation type="journal article" date="2008" name="Appl. Environ. Microbiol.">
        <title>Genomic insights into Mn(II) oxidation by the marine alphaproteobacterium Aurantimonas sp. strain SI85-9A1.</title>
        <authorList>
            <person name="Dick G.J."/>
            <person name="Podell S."/>
            <person name="Johnson H.A."/>
            <person name="Rivera-Espinoza Y."/>
            <person name="Bernier-Latmani R."/>
            <person name="McCarthy J.K."/>
            <person name="Torpey J.W."/>
            <person name="Clement B.G."/>
            <person name="Gaasterland T."/>
            <person name="Tebo B.M."/>
        </authorList>
    </citation>
    <scope>NUCLEOTIDE SEQUENCE [LARGE SCALE GENOMIC DNA]</scope>
    <source>
        <strain evidence="3 4">SI85-9A1</strain>
    </source>
</reference>
<name>Q1YK76_AURMS</name>
<comment type="caution">
    <text evidence="3">The sequence shown here is derived from an EMBL/GenBank/DDBJ whole genome shotgun (WGS) entry which is preliminary data.</text>
</comment>
<feature type="domain" description="Endonuclease/exonuclease/phosphatase" evidence="2">
    <location>
        <begin position="121"/>
        <end position="327"/>
    </location>
</feature>
<dbReference type="InterPro" id="IPR005135">
    <property type="entry name" value="Endo/exonuclease/phosphatase"/>
</dbReference>
<gene>
    <name evidence="3" type="ORF">SI859A1_00767</name>
</gene>
<evidence type="ECO:0000256" key="1">
    <source>
        <dbReference type="SAM" id="Phobius"/>
    </source>
</evidence>
<evidence type="ECO:0000313" key="3">
    <source>
        <dbReference type="EMBL" id="EAS50647.1"/>
    </source>
</evidence>
<sequence>MAAKPRRRERRAMRQTGLTIAVVLTLALGLMTLLPLLETNAWWVRYLDFVRLYVGGALLVLIALLGATRAWRWRTGAAIMAICGVLAALHLAKLHVYTPVVAPMAAAAASCPAGSGLSVMVANVKKGNRDFAAFRAVVTNADPDILLVLETDQWWDTQLGALQDRYRASIESLPQAVEYYGLHLFSKFPLADPAVDFWFETGTPSVTADVTLPAGTVRFIGIHPRPPQSFEHSTALRDGTMGQAALAAADSTMPTILAGDFNAVPWERTFRRMLRVGRLLDPRVGRGYFATYDAESPILAWPLDHILFQDAIGLLGFSSLPNVDSDHYPVMAELCLAPDMAARQGAPAEEDGDREELRRAIEAAHERAAQM</sequence>
<keyword evidence="4" id="KW-1185">Reference proteome</keyword>
<keyword evidence="1" id="KW-0472">Membrane</keyword>
<organism evidence="3 4">
    <name type="scientific">Aurantimonas manganoxydans (strain ATCC BAA-1229 / DSM 21871 / SI85-9A1)</name>
    <dbReference type="NCBI Taxonomy" id="287752"/>
    <lineage>
        <taxon>Bacteria</taxon>
        <taxon>Pseudomonadati</taxon>
        <taxon>Pseudomonadota</taxon>
        <taxon>Alphaproteobacteria</taxon>
        <taxon>Hyphomicrobiales</taxon>
        <taxon>Aurantimonadaceae</taxon>
        <taxon>Aurantimonas</taxon>
    </lineage>
</organism>
<keyword evidence="1" id="KW-0812">Transmembrane</keyword>
<protein>
    <submittedName>
        <fullName evidence="3">Conserved hypothetical membrane protein</fullName>
    </submittedName>
</protein>
<dbReference type="Proteomes" id="UP000000321">
    <property type="component" value="Unassembled WGS sequence"/>
</dbReference>
<accession>Q1YK76</accession>
<dbReference type="Pfam" id="PF03372">
    <property type="entry name" value="Exo_endo_phos"/>
    <property type="match status" value="1"/>
</dbReference>
<feature type="transmembrane region" description="Helical" evidence="1">
    <location>
        <begin position="104"/>
        <end position="124"/>
    </location>
</feature>
<dbReference type="SUPFAM" id="SSF56219">
    <property type="entry name" value="DNase I-like"/>
    <property type="match status" value="1"/>
</dbReference>
<dbReference type="Gene3D" id="3.60.10.10">
    <property type="entry name" value="Endonuclease/exonuclease/phosphatase"/>
    <property type="match status" value="1"/>
</dbReference>